<dbReference type="EMBL" id="JARKNE010000013">
    <property type="protein sequence ID" value="KAK5771367.1"/>
    <property type="molecule type" value="Genomic_DNA"/>
</dbReference>
<evidence type="ECO:0000313" key="1">
    <source>
        <dbReference type="EMBL" id="KAK5771367.1"/>
    </source>
</evidence>
<name>A0ABR0ME38_GOSAR</name>
<keyword evidence="2" id="KW-1185">Reference proteome</keyword>
<sequence>MPIARIDFLYRGDVETHQVLCRDIKGIMLSFGCLQGYVVTFSGCVTTWKAVLGFLNSAPYVATSYAPCCNLATNIELLCLLMVSCTLIKCISLPLGLFRP</sequence>
<reference evidence="1 2" key="1">
    <citation type="submission" date="2023-03" db="EMBL/GenBank/DDBJ databases">
        <title>WGS of Gossypium arboreum.</title>
        <authorList>
            <person name="Yu D."/>
        </authorList>
    </citation>
    <scope>NUCLEOTIDE SEQUENCE [LARGE SCALE GENOMIC DNA]</scope>
    <source>
        <tissue evidence="1">Leaf</tissue>
    </source>
</reference>
<gene>
    <name evidence="1" type="ORF">PVK06_047569</name>
</gene>
<protein>
    <submittedName>
        <fullName evidence="1">Uncharacterized protein</fullName>
    </submittedName>
</protein>
<accession>A0ABR0ME38</accession>
<organism evidence="1 2">
    <name type="scientific">Gossypium arboreum</name>
    <name type="common">Tree cotton</name>
    <name type="synonym">Gossypium nanking</name>
    <dbReference type="NCBI Taxonomy" id="29729"/>
    <lineage>
        <taxon>Eukaryota</taxon>
        <taxon>Viridiplantae</taxon>
        <taxon>Streptophyta</taxon>
        <taxon>Embryophyta</taxon>
        <taxon>Tracheophyta</taxon>
        <taxon>Spermatophyta</taxon>
        <taxon>Magnoliopsida</taxon>
        <taxon>eudicotyledons</taxon>
        <taxon>Gunneridae</taxon>
        <taxon>Pentapetalae</taxon>
        <taxon>rosids</taxon>
        <taxon>malvids</taxon>
        <taxon>Malvales</taxon>
        <taxon>Malvaceae</taxon>
        <taxon>Malvoideae</taxon>
        <taxon>Gossypium</taxon>
    </lineage>
</organism>
<comment type="caution">
    <text evidence="1">The sequence shown here is derived from an EMBL/GenBank/DDBJ whole genome shotgun (WGS) entry which is preliminary data.</text>
</comment>
<dbReference type="Proteomes" id="UP001358586">
    <property type="component" value="Chromosome 13"/>
</dbReference>
<evidence type="ECO:0000313" key="2">
    <source>
        <dbReference type="Proteomes" id="UP001358586"/>
    </source>
</evidence>
<proteinExistence type="predicted"/>